<dbReference type="InterPro" id="IPR044668">
    <property type="entry name" value="PuuD-like"/>
</dbReference>
<proteinExistence type="predicted"/>
<dbReference type="InterPro" id="IPR029062">
    <property type="entry name" value="Class_I_gatase-like"/>
</dbReference>
<dbReference type="RefSeq" id="WP_013326399.1">
    <property type="nucleotide sequence ID" value="NC_014506.1"/>
</dbReference>
<dbReference type="PANTHER" id="PTHR43235">
    <property type="entry name" value="GLUTAMINE AMIDOTRANSFERASE PB2B2.05-RELATED"/>
    <property type="match status" value="1"/>
</dbReference>
<dbReference type="EMBL" id="CP002205">
    <property type="protein sequence ID" value="ADN08643.1"/>
    <property type="molecule type" value="Genomic_DNA"/>
</dbReference>
<dbReference type="GO" id="GO:0006598">
    <property type="term" value="P:polyamine catabolic process"/>
    <property type="evidence" value="ECO:0007669"/>
    <property type="project" value="TreeGrafter"/>
</dbReference>
<sequence>MARKTNVIITGSARGSHSAWIMSQGLLRLYGVHAQFFQPSQWDKKIQMDGLLITGGIDIDPRTFHTHKHFSTIKTDTQRDAMELFLLERAQQEAIPVMGICRGMQLINLFMGGTLHPHIPEMDLNFQHPHSVFPSNILTIEPKSRLHKILKTDRLKANALHHQTLKKIGKGLRVSARDTNALIQAIESTEENFTLGLQWHPEFMPYHWSTHRIFKAFAKEVKKQALF</sequence>
<name>E0UPQ1_SULAO</name>
<dbReference type="CDD" id="cd01745">
    <property type="entry name" value="GATase1_2"/>
    <property type="match status" value="1"/>
</dbReference>
<protein>
    <submittedName>
        <fullName evidence="1">Peptidase C26</fullName>
    </submittedName>
</protein>
<keyword evidence="2" id="KW-1185">Reference proteome</keyword>
<dbReference type="OrthoDB" id="9813383at2"/>
<dbReference type="HOGENOM" id="CLU_030756_3_0_7"/>
<dbReference type="Gene3D" id="3.40.50.880">
    <property type="match status" value="1"/>
</dbReference>
<dbReference type="STRING" id="563040.Saut_0594"/>
<dbReference type="eggNOG" id="COG2071">
    <property type="taxonomic scope" value="Bacteria"/>
</dbReference>
<dbReference type="Proteomes" id="UP000007803">
    <property type="component" value="Chromosome"/>
</dbReference>
<dbReference type="Pfam" id="PF07722">
    <property type="entry name" value="Peptidase_C26"/>
    <property type="match status" value="1"/>
</dbReference>
<dbReference type="GO" id="GO:0005829">
    <property type="term" value="C:cytosol"/>
    <property type="evidence" value="ECO:0007669"/>
    <property type="project" value="TreeGrafter"/>
</dbReference>
<dbReference type="KEGG" id="sua:Saut_0594"/>
<accession>E0UPQ1</accession>
<dbReference type="AlphaFoldDB" id="E0UPQ1"/>
<dbReference type="SUPFAM" id="SSF52317">
    <property type="entry name" value="Class I glutamine amidotransferase-like"/>
    <property type="match status" value="1"/>
</dbReference>
<evidence type="ECO:0000313" key="2">
    <source>
        <dbReference type="Proteomes" id="UP000007803"/>
    </source>
</evidence>
<reference evidence="2" key="1">
    <citation type="journal article" date="2010" name="Stand. Genomic Sci.">
        <title>Complete genome sequence of Sulfurimonas autotrophica type strain (OK10).</title>
        <authorList>
            <person name="Sikorski J."/>
            <person name="Munk C."/>
            <person name="Lapidus A."/>
            <person name="Djao O."/>
            <person name="Lucas S."/>
            <person name="Glavina Del Rio T."/>
            <person name="Nolan M."/>
            <person name="Tice H."/>
            <person name="Han C."/>
            <person name="Cheng J."/>
            <person name="Tapia R."/>
            <person name="Goodwin L."/>
            <person name="Pitluck S."/>
            <person name="Liolios K."/>
            <person name="Ivanova N."/>
            <person name="Mavromatis K."/>
            <person name="Mikhailova N."/>
            <person name="Pati A."/>
            <person name="Sims D."/>
            <person name="Meincke L."/>
            <person name="Brettin T."/>
            <person name="Detter J."/>
            <person name="Chen A."/>
            <person name="Palaniappan K."/>
            <person name="Land M."/>
            <person name="Hauser L."/>
            <person name="Chang Y."/>
            <person name="Jeffries C."/>
            <person name="Rohde M."/>
            <person name="Lang E."/>
            <person name="Spring S."/>
            <person name="Goker M."/>
            <person name="Woyke T."/>
            <person name="Bristow J."/>
            <person name="Eisen J."/>
            <person name="Markowitz V."/>
            <person name="Hugenholtz P."/>
            <person name="Kyrpides N."/>
            <person name="Klenk H."/>
        </authorList>
    </citation>
    <scope>NUCLEOTIDE SEQUENCE [LARGE SCALE GENOMIC DNA]</scope>
    <source>
        <strain evidence="2">ATCC BAA-671 / DSM 16294 / JCM 11897 / OK10</strain>
    </source>
</reference>
<dbReference type="GO" id="GO:0033969">
    <property type="term" value="F:gamma-glutamyl-gamma-aminobutyrate hydrolase activity"/>
    <property type="evidence" value="ECO:0007669"/>
    <property type="project" value="TreeGrafter"/>
</dbReference>
<dbReference type="PROSITE" id="PS51273">
    <property type="entry name" value="GATASE_TYPE_1"/>
    <property type="match status" value="1"/>
</dbReference>
<organism evidence="1 2">
    <name type="scientific">Sulfurimonas autotrophica (strain ATCC BAA-671 / DSM 16294 / JCM 11897 / OK10)</name>
    <dbReference type="NCBI Taxonomy" id="563040"/>
    <lineage>
        <taxon>Bacteria</taxon>
        <taxon>Pseudomonadati</taxon>
        <taxon>Campylobacterota</taxon>
        <taxon>Epsilonproteobacteria</taxon>
        <taxon>Campylobacterales</taxon>
        <taxon>Sulfurimonadaceae</taxon>
        <taxon>Sulfurimonas</taxon>
    </lineage>
</organism>
<dbReference type="PANTHER" id="PTHR43235:SF1">
    <property type="entry name" value="GLUTAMINE AMIDOTRANSFERASE PB2B2.05-RELATED"/>
    <property type="match status" value="1"/>
</dbReference>
<gene>
    <name evidence="1" type="ordered locus">Saut_0594</name>
</gene>
<evidence type="ECO:0000313" key="1">
    <source>
        <dbReference type="EMBL" id="ADN08643.1"/>
    </source>
</evidence>
<dbReference type="InterPro" id="IPR011697">
    <property type="entry name" value="Peptidase_C26"/>
</dbReference>